<sequence>FYIYYFIGSAKNFTEAFPISPRQPRRKKSLKGYFINSTDICNKSNNSNKPIKTLEDKQCESFRTRIDRAKPRKSPHRPLPDIVAKLAQSSESEFEIQDCAYTRINLIEQKSEVNFKNCLDAFENITPLNMQKKNHKRKQKC</sequence>
<protein>
    <submittedName>
        <fullName evidence="1">Uncharacterized protein</fullName>
    </submittedName>
</protein>
<dbReference type="STRING" id="543379.A0A232F394"/>
<accession>A0A232F394</accession>
<dbReference type="Proteomes" id="UP000215335">
    <property type="component" value="Unassembled WGS sequence"/>
</dbReference>
<dbReference type="AlphaFoldDB" id="A0A232F394"/>
<dbReference type="EMBL" id="NNAY01001165">
    <property type="protein sequence ID" value="OXU24923.1"/>
    <property type="molecule type" value="Genomic_DNA"/>
</dbReference>
<evidence type="ECO:0000313" key="1">
    <source>
        <dbReference type="EMBL" id="OXU24923.1"/>
    </source>
</evidence>
<evidence type="ECO:0000313" key="2">
    <source>
        <dbReference type="Proteomes" id="UP000215335"/>
    </source>
</evidence>
<reference evidence="1 2" key="1">
    <citation type="journal article" date="2017" name="Curr. Biol.">
        <title>The Evolution of Venom by Co-option of Single-Copy Genes.</title>
        <authorList>
            <person name="Martinson E.O."/>
            <person name="Mrinalini"/>
            <person name="Kelkar Y.D."/>
            <person name="Chang C.H."/>
            <person name="Werren J.H."/>
        </authorList>
    </citation>
    <scope>NUCLEOTIDE SEQUENCE [LARGE SCALE GENOMIC DNA]</scope>
    <source>
        <strain evidence="1 2">Alberta</strain>
        <tissue evidence="1">Whole body</tissue>
    </source>
</reference>
<name>A0A232F394_9HYME</name>
<feature type="non-terminal residue" evidence="1">
    <location>
        <position position="1"/>
    </location>
</feature>
<comment type="caution">
    <text evidence="1">The sequence shown here is derived from an EMBL/GenBank/DDBJ whole genome shotgun (WGS) entry which is preliminary data.</text>
</comment>
<organism evidence="1 2">
    <name type="scientific">Trichomalopsis sarcophagae</name>
    <dbReference type="NCBI Taxonomy" id="543379"/>
    <lineage>
        <taxon>Eukaryota</taxon>
        <taxon>Metazoa</taxon>
        <taxon>Ecdysozoa</taxon>
        <taxon>Arthropoda</taxon>
        <taxon>Hexapoda</taxon>
        <taxon>Insecta</taxon>
        <taxon>Pterygota</taxon>
        <taxon>Neoptera</taxon>
        <taxon>Endopterygota</taxon>
        <taxon>Hymenoptera</taxon>
        <taxon>Apocrita</taxon>
        <taxon>Proctotrupomorpha</taxon>
        <taxon>Chalcidoidea</taxon>
        <taxon>Pteromalidae</taxon>
        <taxon>Pteromalinae</taxon>
        <taxon>Trichomalopsis</taxon>
    </lineage>
</organism>
<keyword evidence="2" id="KW-1185">Reference proteome</keyword>
<proteinExistence type="predicted"/>
<gene>
    <name evidence="1" type="ORF">TSAR_001558</name>
</gene>